<evidence type="ECO:0000313" key="1">
    <source>
        <dbReference type="EMBL" id="GGU84502.1"/>
    </source>
</evidence>
<gene>
    <name evidence="1" type="ORF">GCM10010178_88490</name>
</gene>
<keyword evidence="2" id="KW-1185">Reference proteome</keyword>
<dbReference type="EMBL" id="BMRE01000090">
    <property type="protein sequence ID" value="GGU84502.1"/>
    <property type="molecule type" value="Genomic_DNA"/>
</dbReference>
<dbReference type="Proteomes" id="UP000649573">
    <property type="component" value="Unassembled WGS sequence"/>
</dbReference>
<accession>A0ABQ2VFM1</accession>
<organism evidence="1 2">
    <name type="scientific">Lentzea flava</name>
    <dbReference type="NCBI Taxonomy" id="103732"/>
    <lineage>
        <taxon>Bacteria</taxon>
        <taxon>Bacillati</taxon>
        <taxon>Actinomycetota</taxon>
        <taxon>Actinomycetes</taxon>
        <taxon>Pseudonocardiales</taxon>
        <taxon>Pseudonocardiaceae</taxon>
        <taxon>Lentzea</taxon>
    </lineage>
</organism>
<sequence>MLATPLPTRFLGMFTAMTPWAALSRVVKQTGAGQVLADKNDGPPGLPRCGLRHAARGLCLPATGMNVRSDLAQVELDKTTRM</sequence>
<name>A0ABQ2VFM1_9PSEU</name>
<proteinExistence type="predicted"/>
<comment type="caution">
    <text evidence="1">The sequence shown here is derived from an EMBL/GenBank/DDBJ whole genome shotgun (WGS) entry which is preliminary data.</text>
</comment>
<protein>
    <submittedName>
        <fullName evidence="1">Uncharacterized protein</fullName>
    </submittedName>
</protein>
<evidence type="ECO:0000313" key="2">
    <source>
        <dbReference type="Proteomes" id="UP000649573"/>
    </source>
</evidence>
<reference evidence="2" key="1">
    <citation type="journal article" date="2019" name="Int. J. Syst. Evol. Microbiol.">
        <title>The Global Catalogue of Microorganisms (GCM) 10K type strain sequencing project: providing services to taxonomists for standard genome sequencing and annotation.</title>
        <authorList>
            <consortium name="The Broad Institute Genomics Platform"/>
            <consortium name="The Broad Institute Genome Sequencing Center for Infectious Disease"/>
            <person name="Wu L."/>
            <person name="Ma J."/>
        </authorList>
    </citation>
    <scope>NUCLEOTIDE SEQUENCE [LARGE SCALE GENOMIC DNA]</scope>
    <source>
        <strain evidence="2">JCM 3296</strain>
    </source>
</reference>